<name>A0ABS9CJE6_9FIRM</name>
<dbReference type="NCBIfam" id="TIGR01484">
    <property type="entry name" value="HAD-SF-IIB"/>
    <property type="match status" value="1"/>
</dbReference>
<sequence>MAKTLYISDLDGTLLLPEACLSPFTAETIRRLVGEGMLFSYATARSFNTAGKVTSALGKIHLPVIVYNGEAIADAADGTILDAVYFTPEETSFLRTVFGRAGLRPMVYSRAAADTASERVAYLPENPSRGLQDYLASRKGDRRLCAVTPETLYGGHAFYVTAIEDDAKRCEAPYREVLQDGRFNALLQKDVYSDTYYFEVMPKAASKANAVQRLASLYGCGRIVCFGDGDNDRSMFRIADESYAVANAAESLKAEATAVIGSNREDGVAKRLLELAKRSNEHINFAPHVSDV</sequence>
<dbReference type="InterPro" id="IPR036412">
    <property type="entry name" value="HAD-like_sf"/>
</dbReference>
<evidence type="ECO:0000313" key="2">
    <source>
        <dbReference type="Proteomes" id="UP001299220"/>
    </source>
</evidence>
<proteinExistence type="predicted"/>
<dbReference type="EMBL" id="JAFBIT010000001">
    <property type="protein sequence ID" value="MCF2651261.1"/>
    <property type="molecule type" value="Genomic_DNA"/>
</dbReference>
<dbReference type="SUPFAM" id="SSF56784">
    <property type="entry name" value="HAD-like"/>
    <property type="match status" value="1"/>
</dbReference>
<evidence type="ECO:0000313" key="1">
    <source>
        <dbReference type="EMBL" id="MCF2651261.1"/>
    </source>
</evidence>
<dbReference type="RefSeq" id="WP_235322197.1">
    <property type="nucleotide sequence ID" value="NZ_JAFBIT010000001.1"/>
</dbReference>
<organism evidence="1 2">
    <name type="scientific">Anaeromassilibacillus senegalensis</name>
    <dbReference type="NCBI Taxonomy" id="1673717"/>
    <lineage>
        <taxon>Bacteria</taxon>
        <taxon>Bacillati</taxon>
        <taxon>Bacillota</taxon>
        <taxon>Clostridia</taxon>
        <taxon>Eubacteriales</taxon>
        <taxon>Acutalibacteraceae</taxon>
        <taxon>Anaeromassilibacillus</taxon>
    </lineage>
</organism>
<dbReference type="InterPro" id="IPR023214">
    <property type="entry name" value="HAD_sf"/>
</dbReference>
<reference evidence="1 2" key="1">
    <citation type="submission" date="2020-12" db="EMBL/GenBank/DDBJ databases">
        <title>Whole genome sequences of gut porcine anaerobes.</title>
        <authorList>
            <person name="Kubasova T."/>
            <person name="Jahodarova E."/>
            <person name="Rychlik I."/>
        </authorList>
    </citation>
    <scope>NUCLEOTIDE SEQUENCE [LARGE SCALE GENOMIC DNA]</scope>
    <source>
        <strain evidence="1 2">An867</strain>
    </source>
</reference>
<dbReference type="Proteomes" id="UP001299220">
    <property type="component" value="Unassembled WGS sequence"/>
</dbReference>
<accession>A0ABS9CJE6</accession>
<keyword evidence="2" id="KW-1185">Reference proteome</keyword>
<dbReference type="Pfam" id="PF08282">
    <property type="entry name" value="Hydrolase_3"/>
    <property type="match status" value="1"/>
</dbReference>
<comment type="caution">
    <text evidence="1">The sequence shown here is derived from an EMBL/GenBank/DDBJ whole genome shotgun (WGS) entry which is preliminary data.</text>
</comment>
<dbReference type="PANTHER" id="PTHR10000:SF8">
    <property type="entry name" value="HAD SUPERFAMILY HYDROLASE-LIKE, TYPE 3"/>
    <property type="match status" value="1"/>
</dbReference>
<dbReference type="Gene3D" id="3.30.1240.10">
    <property type="match status" value="1"/>
</dbReference>
<protein>
    <submittedName>
        <fullName evidence="1">HAD-IIB family hydrolase</fullName>
    </submittedName>
</protein>
<dbReference type="InterPro" id="IPR006379">
    <property type="entry name" value="HAD-SF_hydro_IIB"/>
</dbReference>
<dbReference type="PANTHER" id="PTHR10000">
    <property type="entry name" value="PHOSPHOSERINE PHOSPHATASE"/>
    <property type="match status" value="1"/>
</dbReference>
<dbReference type="GO" id="GO:0016787">
    <property type="term" value="F:hydrolase activity"/>
    <property type="evidence" value="ECO:0007669"/>
    <property type="project" value="UniProtKB-KW"/>
</dbReference>
<dbReference type="Gene3D" id="3.40.50.1000">
    <property type="entry name" value="HAD superfamily/HAD-like"/>
    <property type="match status" value="1"/>
</dbReference>
<gene>
    <name evidence="1" type="ORF">JQM67_01370</name>
</gene>
<keyword evidence="1" id="KW-0378">Hydrolase</keyword>